<name>A0A0K0EBR0_STRER</name>
<reference evidence="3" key="1">
    <citation type="submission" date="2015-08" db="UniProtKB">
        <authorList>
            <consortium name="WormBaseParasite"/>
        </authorList>
    </citation>
    <scope>IDENTIFICATION</scope>
</reference>
<dbReference type="WBParaSite" id="TCONS_00007398.p1">
    <property type="protein sequence ID" value="TCONS_00007398.p1"/>
    <property type="gene ID" value="XLOC_005430"/>
</dbReference>
<feature type="domain" description="COP9 signalosome complex subunit 3 N-terminal helical repeats" evidence="1">
    <location>
        <begin position="52"/>
        <end position="249"/>
    </location>
</feature>
<accession>A0A0K0EBR0</accession>
<dbReference type="Proteomes" id="UP000035681">
    <property type="component" value="Unplaced"/>
</dbReference>
<dbReference type="Pfam" id="PF22788">
    <property type="entry name" value="COP9_hel_rpt"/>
    <property type="match status" value="1"/>
</dbReference>
<keyword evidence="2" id="KW-1185">Reference proteome</keyword>
<evidence type="ECO:0000259" key="1">
    <source>
        <dbReference type="Pfam" id="PF22788"/>
    </source>
</evidence>
<dbReference type="WBParaSite" id="SSTP_0000693100.1">
    <property type="protein sequence ID" value="SSTP_0000693100.1"/>
    <property type="gene ID" value="SSTP_0000693100"/>
</dbReference>
<proteinExistence type="predicted"/>
<dbReference type="InterPro" id="IPR055089">
    <property type="entry name" value="COP9_N"/>
</dbReference>
<evidence type="ECO:0000313" key="3">
    <source>
        <dbReference type="WBParaSite" id="SSTP_0000693100.1"/>
    </source>
</evidence>
<evidence type="ECO:0000313" key="4">
    <source>
        <dbReference type="WBParaSite" id="TCONS_00007398.p1"/>
    </source>
</evidence>
<evidence type="ECO:0000313" key="2">
    <source>
        <dbReference type="Proteomes" id="UP000035681"/>
    </source>
</evidence>
<protein>
    <submittedName>
        <fullName evidence="3 4">COP9 signalosome complex subunit 3</fullName>
    </submittedName>
</protein>
<organism evidence="3">
    <name type="scientific">Strongyloides stercoralis</name>
    <name type="common">Threadworm</name>
    <dbReference type="NCBI Taxonomy" id="6248"/>
    <lineage>
        <taxon>Eukaryota</taxon>
        <taxon>Metazoa</taxon>
        <taxon>Ecdysozoa</taxon>
        <taxon>Nematoda</taxon>
        <taxon>Chromadorea</taxon>
        <taxon>Rhabditida</taxon>
        <taxon>Tylenchina</taxon>
        <taxon>Panagrolaimomorpha</taxon>
        <taxon>Strongyloidoidea</taxon>
        <taxon>Strongyloididae</taxon>
        <taxon>Strongyloides</taxon>
    </lineage>
</organism>
<sequence length="444" mass="50926">MATAVPSNYANIKEKGDLDFSNYIAKLQDYCNTVVIEMSEDTIINCINESDTRSNNIFLWHILSTFFKNCYDNRPIKSFIDFSIIMKLVYDTDPSEGRQIFDVIEFVGRDLVTRLTASNDSEMAKDLCKGMINLLQNGNSKVITSFHSSIVKIFAKEEDVTGALEYIILDDYQLLNERLMTKVKKISSVINPCSLVSYFYYSGNVMMKVGRYADAFVCYESVIHITNKVSPPNSNIFSSSIKRYILSGILAFQRSPLVNFILTNETIRNFNFYFSDYVTIHKYFKNGLIIDNITFSKFSTIIDRLHKKADNETTENCEYLMLIKELVIKHSVIKFAKAYSRMTVDDLKRKSFLPPEINIGKYLHDLVNQKLINVCVGDGKVITFIDNEEIDTSSVYKLCGEVEVAQRRLHNLKSLLLNNFSNEKCFVDEKFDTDSLEVIACTDD</sequence>
<dbReference type="AlphaFoldDB" id="A0A0K0EBR0"/>